<evidence type="ECO:0000313" key="2">
    <source>
        <dbReference type="EMBL" id="KAF2024441.1"/>
    </source>
</evidence>
<proteinExistence type="predicted"/>
<sequence length="310" mass="35536">MGDPGRVTGWLKGLRIEDDEGEKDAVNHQLEQKERVVPVTPPRRGNVYQQVEEIFPTDTSFSSGSIFDTPCRLDYELETPYAPRTFRDDESDITSLDQDDRDWDSEKNTPADRLQQPLFASHDLSSASLNSFNPSCSGTSIDPNSVLSPIRSPTPPPHNSNTPRIVTVLSCLQCTHANLPCSRTTPSCTRCIRNSMSKSCLLLRRRFPEEIDPSKPQHCTVPVMLERKAEDENEWARKMKVMQTMREVWQHREDKRNWVLPRVDSEVRVDWRVEGRVDWVEEKWLSEGLGRVVFEEVVVDAFEQGVGIRI</sequence>
<dbReference type="InterPro" id="IPR036864">
    <property type="entry name" value="Zn2-C6_fun-type_DNA-bd_sf"/>
</dbReference>
<dbReference type="GO" id="GO:0008270">
    <property type="term" value="F:zinc ion binding"/>
    <property type="evidence" value="ECO:0007669"/>
    <property type="project" value="InterPro"/>
</dbReference>
<name>A0A9P4H0E3_9PLEO</name>
<reference evidence="2" key="1">
    <citation type="journal article" date="2020" name="Stud. Mycol.">
        <title>101 Dothideomycetes genomes: a test case for predicting lifestyles and emergence of pathogens.</title>
        <authorList>
            <person name="Haridas S."/>
            <person name="Albert R."/>
            <person name="Binder M."/>
            <person name="Bloem J."/>
            <person name="Labutti K."/>
            <person name="Salamov A."/>
            <person name="Andreopoulos B."/>
            <person name="Baker S."/>
            <person name="Barry K."/>
            <person name="Bills G."/>
            <person name="Bluhm B."/>
            <person name="Cannon C."/>
            <person name="Castanera R."/>
            <person name="Culley D."/>
            <person name="Daum C."/>
            <person name="Ezra D."/>
            <person name="Gonzalez J."/>
            <person name="Henrissat B."/>
            <person name="Kuo A."/>
            <person name="Liang C."/>
            <person name="Lipzen A."/>
            <person name="Lutzoni F."/>
            <person name="Magnuson J."/>
            <person name="Mondo S."/>
            <person name="Nolan M."/>
            <person name="Ohm R."/>
            <person name="Pangilinan J."/>
            <person name="Park H.-J."/>
            <person name="Ramirez L."/>
            <person name="Alfaro M."/>
            <person name="Sun H."/>
            <person name="Tritt A."/>
            <person name="Yoshinaga Y."/>
            <person name="Zwiers L.-H."/>
            <person name="Turgeon B."/>
            <person name="Goodwin S."/>
            <person name="Spatafora J."/>
            <person name="Crous P."/>
            <person name="Grigoriev I."/>
        </authorList>
    </citation>
    <scope>NUCLEOTIDE SEQUENCE</scope>
    <source>
        <strain evidence="2">CBS 110217</strain>
    </source>
</reference>
<dbReference type="OrthoDB" id="3932796at2759"/>
<organism evidence="2 3">
    <name type="scientific">Setomelanomma holmii</name>
    <dbReference type="NCBI Taxonomy" id="210430"/>
    <lineage>
        <taxon>Eukaryota</taxon>
        <taxon>Fungi</taxon>
        <taxon>Dikarya</taxon>
        <taxon>Ascomycota</taxon>
        <taxon>Pezizomycotina</taxon>
        <taxon>Dothideomycetes</taxon>
        <taxon>Pleosporomycetidae</taxon>
        <taxon>Pleosporales</taxon>
        <taxon>Pleosporineae</taxon>
        <taxon>Phaeosphaeriaceae</taxon>
        <taxon>Setomelanomma</taxon>
    </lineage>
</organism>
<feature type="region of interest" description="Disordered" evidence="1">
    <location>
        <begin position="82"/>
        <end position="114"/>
    </location>
</feature>
<comment type="caution">
    <text evidence="2">The sequence shown here is derived from an EMBL/GenBank/DDBJ whole genome shotgun (WGS) entry which is preliminary data.</text>
</comment>
<feature type="compositionally biased region" description="Acidic residues" evidence="1">
    <location>
        <begin position="89"/>
        <end position="103"/>
    </location>
</feature>
<dbReference type="EMBL" id="ML978295">
    <property type="protein sequence ID" value="KAF2024441.1"/>
    <property type="molecule type" value="Genomic_DNA"/>
</dbReference>
<dbReference type="SUPFAM" id="SSF57701">
    <property type="entry name" value="Zn2/Cys6 DNA-binding domain"/>
    <property type="match status" value="1"/>
</dbReference>
<protein>
    <recommendedName>
        <fullName evidence="4">Zn(2)-C6 fungal-type domain-containing protein</fullName>
    </recommendedName>
</protein>
<evidence type="ECO:0000256" key="1">
    <source>
        <dbReference type="SAM" id="MobiDB-lite"/>
    </source>
</evidence>
<dbReference type="AlphaFoldDB" id="A0A9P4H0E3"/>
<gene>
    <name evidence="2" type="ORF">EK21DRAFT_117759</name>
</gene>
<evidence type="ECO:0008006" key="4">
    <source>
        <dbReference type="Google" id="ProtNLM"/>
    </source>
</evidence>
<dbReference type="Proteomes" id="UP000799777">
    <property type="component" value="Unassembled WGS sequence"/>
</dbReference>
<dbReference type="GO" id="GO:0000981">
    <property type="term" value="F:DNA-binding transcription factor activity, RNA polymerase II-specific"/>
    <property type="evidence" value="ECO:0007669"/>
    <property type="project" value="InterPro"/>
</dbReference>
<accession>A0A9P4H0E3</accession>
<evidence type="ECO:0000313" key="3">
    <source>
        <dbReference type="Proteomes" id="UP000799777"/>
    </source>
</evidence>
<keyword evidence="3" id="KW-1185">Reference proteome</keyword>